<dbReference type="EMBL" id="JADQTO010000004">
    <property type="protein sequence ID" value="MBG0561845.1"/>
    <property type="molecule type" value="Genomic_DNA"/>
</dbReference>
<evidence type="ECO:0000313" key="2">
    <source>
        <dbReference type="EMBL" id="MBG0561845.1"/>
    </source>
</evidence>
<organism evidence="2 3">
    <name type="scientific">Actinoplanes aureus</name>
    <dbReference type="NCBI Taxonomy" id="2792083"/>
    <lineage>
        <taxon>Bacteria</taxon>
        <taxon>Bacillati</taxon>
        <taxon>Actinomycetota</taxon>
        <taxon>Actinomycetes</taxon>
        <taxon>Micromonosporales</taxon>
        <taxon>Micromonosporaceae</taxon>
        <taxon>Actinoplanes</taxon>
    </lineage>
</organism>
<keyword evidence="1" id="KW-1133">Transmembrane helix</keyword>
<evidence type="ECO:0000256" key="1">
    <source>
        <dbReference type="SAM" id="Phobius"/>
    </source>
</evidence>
<keyword evidence="1" id="KW-0472">Membrane</keyword>
<feature type="transmembrane region" description="Helical" evidence="1">
    <location>
        <begin position="191"/>
        <end position="210"/>
    </location>
</feature>
<dbReference type="AlphaFoldDB" id="A0A931C1Y7"/>
<gene>
    <name evidence="2" type="ORF">I4J89_10250</name>
</gene>
<dbReference type="RefSeq" id="WP_196413636.1">
    <property type="nucleotide sequence ID" value="NZ_JADQTO010000004.1"/>
</dbReference>
<accession>A0A931C1Y7</accession>
<feature type="transmembrane region" description="Helical" evidence="1">
    <location>
        <begin position="105"/>
        <end position="132"/>
    </location>
</feature>
<name>A0A931C1Y7_9ACTN</name>
<keyword evidence="3" id="KW-1185">Reference proteome</keyword>
<proteinExistence type="predicted"/>
<reference evidence="2" key="1">
    <citation type="submission" date="2020-11" db="EMBL/GenBank/DDBJ databases">
        <title>Isolation and identification of active actinomycetes.</title>
        <authorList>
            <person name="Sun X."/>
        </authorList>
    </citation>
    <scope>NUCLEOTIDE SEQUENCE</scope>
    <source>
        <strain evidence="2">NEAU-A11</strain>
    </source>
</reference>
<dbReference type="Proteomes" id="UP000598146">
    <property type="component" value="Unassembled WGS sequence"/>
</dbReference>
<comment type="caution">
    <text evidence="2">The sequence shown here is derived from an EMBL/GenBank/DDBJ whole genome shotgun (WGS) entry which is preliminary data.</text>
</comment>
<sequence>MTEMRYRRLLALYPRDFRQEYEEEMLAVLMTDDRRGPAQVLDVARAAVTVRFRLVAGAVQWRRAAWAVQLFGAIVLLSVALRRFLMPLTWSTSPFRLDAVDGTRVAGWAVVVVAALLGWRLLGFAGAAAGLAGEIASPARYYYDTPASVLHVYWIITAAAVVLIAGLVALRAGPRPRGWLAVVREPEVRRWMLAWAAPVLVTIPLVRAGFGAFIEHNMRHPESLRLIAPYQWVALVIVPVAAFVAVAVLNRRLEATRFRLARAGTN</sequence>
<feature type="transmembrane region" description="Helical" evidence="1">
    <location>
        <begin position="230"/>
        <end position="249"/>
    </location>
</feature>
<feature type="transmembrane region" description="Helical" evidence="1">
    <location>
        <begin position="152"/>
        <end position="170"/>
    </location>
</feature>
<keyword evidence="1" id="KW-0812">Transmembrane</keyword>
<evidence type="ECO:0000313" key="3">
    <source>
        <dbReference type="Proteomes" id="UP000598146"/>
    </source>
</evidence>
<feature type="transmembrane region" description="Helical" evidence="1">
    <location>
        <begin position="64"/>
        <end position="85"/>
    </location>
</feature>
<protein>
    <submittedName>
        <fullName evidence="2">Uncharacterized protein</fullName>
    </submittedName>
</protein>